<dbReference type="STRING" id="655353.SAMN04488056_11279"/>
<proteinExistence type="inferred from homology"/>
<feature type="transmembrane region" description="Helical" evidence="9">
    <location>
        <begin position="21"/>
        <end position="48"/>
    </location>
</feature>
<dbReference type="RefSeq" id="WP_090074767.1">
    <property type="nucleotide sequence ID" value="NZ_FOVR01000012.1"/>
</dbReference>
<evidence type="ECO:0000256" key="6">
    <source>
        <dbReference type="ARBA" id="ARBA00022989"/>
    </source>
</evidence>
<evidence type="ECO:0000256" key="4">
    <source>
        <dbReference type="ARBA" id="ARBA00022519"/>
    </source>
</evidence>
<dbReference type="Pfam" id="PF04290">
    <property type="entry name" value="DctQ"/>
    <property type="match status" value="1"/>
</dbReference>
<keyword evidence="7 9" id="KW-0472">Membrane</keyword>
<evidence type="ECO:0000313" key="12">
    <source>
        <dbReference type="Proteomes" id="UP000199236"/>
    </source>
</evidence>
<keyword evidence="6 9" id="KW-1133">Transmembrane helix</keyword>
<dbReference type="PANTHER" id="PTHR35011:SF2">
    <property type="entry name" value="2,3-DIKETO-L-GULONATE TRAP TRANSPORTER SMALL PERMEASE PROTEIN YIAM"/>
    <property type="match status" value="1"/>
</dbReference>
<evidence type="ECO:0000256" key="5">
    <source>
        <dbReference type="ARBA" id="ARBA00022692"/>
    </source>
</evidence>
<keyword evidence="3" id="KW-1003">Cell membrane</keyword>
<evidence type="ECO:0000256" key="8">
    <source>
        <dbReference type="ARBA" id="ARBA00038436"/>
    </source>
</evidence>
<name>A0A1I5JSS0_9HYPH</name>
<dbReference type="PANTHER" id="PTHR35011">
    <property type="entry name" value="2,3-DIKETO-L-GULONATE TRAP TRANSPORTER SMALL PERMEASE PROTEIN YIAM"/>
    <property type="match status" value="1"/>
</dbReference>
<dbReference type="Proteomes" id="UP000199236">
    <property type="component" value="Unassembled WGS sequence"/>
</dbReference>
<feature type="transmembrane region" description="Helical" evidence="9">
    <location>
        <begin position="54"/>
        <end position="76"/>
    </location>
</feature>
<comment type="subunit">
    <text evidence="9">The complex comprises the extracytoplasmic solute receptor protein and the two transmembrane proteins.</text>
</comment>
<comment type="subcellular location">
    <subcellularLocation>
        <location evidence="1 9">Cell inner membrane</location>
        <topology evidence="1 9">Multi-pass membrane protein</topology>
    </subcellularLocation>
</comment>
<reference evidence="11 12" key="1">
    <citation type="submission" date="2016-10" db="EMBL/GenBank/DDBJ databases">
        <authorList>
            <person name="de Groot N.N."/>
        </authorList>
    </citation>
    <scope>NUCLEOTIDE SEQUENCE [LARGE SCALE GENOMIC DNA]</scope>
    <source>
        <strain evidence="11 12">CGMCC 1.9157</strain>
    </source>
</reference>
<evidence type="ECO:0000259" key="10">
    <source>
        <dbReference type="Pfam" id="PF04290"/>
    </source>
</evidence>
<keyword evidence="2 9" id="KW-0813">Transport</keyword>
<dbReference type="GO" id="GO:0022857">
    <property type="term" value="F:transmembrane transporter activity"/>
    <property type="evidence" value="ECO:0007669"/>
    <property type="project" value="UniProtKB-UniRule"/>
</dbReference>
<evidence type="ECO:0000256" key="1">
    <source>
        <dbReference type="ARBA" id="ARBA00004429"/>
    </source>
</evidence>
<feature type="transmembrane region" description="Helical" evidence="9">
    <location>
        <begin position="97"/>
        <end position="118"/>
    </location>
</feature>
<sequence>MMAAHRKHPKPLKGLRFIIVRVLPAMAAAFLLTLVAVTVIDVIGRYFFDAPLPGAFELTQILLADLVLAALPMTTFKDSHVEVDLLSHFWSSETYLRIGRFGAAVTAIVFFVLSWNVGEHGLKLFEDGAVTNDLSLPVWPAALLGAITYLVSGLIVLVPMRKRQEF</sequence>
<gene>
    <name evidence="11" type="ORF">SAMN04488056_11279</name>
</gene>
<organism evidence="11 12">
    <name type="scientific">Cohaesibacter marisflavi</name>
    <dbReference type="NCBI Taxonomy" id="655353"/>
    <lineage>
        <taxon>Bacteria</taxon>
        <taxon>Pseudomonadati</taxon>
        <taxon>Pseudomonadota</taxon>
        <taxon>Alphaproteobacteria</taxon>
        <taxon>Hyphomicrobiales</taxon>
        <taxon>Cohaesibacteraceae</taxon>
    </lineage>
</organism>
<evidence type="ECO:0000256" key="9">
    <source>
        <dbReference type="RuleBase" id="RU369079"/>
    </source>
</evidence>
<evidence type="ECO:0000256" key="3">
    <source>
        <dbReference type="ARBA" id="ARBA00022475"/>
    </source>
</evidence>
<dbReference type="InterPro" id="IPR055348">
    <property type="entry name" value="DctQ"/>
</dbReference>
<comment type="similarity">
    <text evidence="8 9">Belongs to the TRAP transporter small permease family.</text>
</comment>
<feature type="transmembrane region" description="Helical" evidence="9">
    <location>
        <begin position="138"/>
        <end position="158"/>
    </location>
</feature>
<dbReference type="OrthoDB" id="6183232at2"/>
<keyword evidence="4 9" id="KW-0997">Cell inner membrane</keyword>
<dbReference type="EMBL" id="FOVR01000012">
    <property type="protein sequence ID" value="SFO75884.1"/>
    <property type="molecule type" value="Genomic_DNA"/>
</dbReference>
<protein>
    <recommendedName>
        <fullName evidence="9">TRAP transporter small permease protein</fullName>
    </recommendedName>
</protein>
<feature type="domain" description="Tripartite ATP-independent periplasmic transporters DctQ component" evidence="10">
    <location>
        <begin position="34"/>
        <end position="157"/>
    </location>
</feature>
<comment type="function">
    <text evidence="9">Part of the tripartite ATP-independent periplasmic (TRAP) transport system.</text>
</comment>
<evidence type="ECO:0000313" key="11">
    <source>
        <dbReference type="EMBL" id="SFO75884.1"/>
    </source>
</evidence>
<evidence type="ECO:0000256" key="7">
    <source>
        <dbReference type="ARBA" id="ARBA00023136"/>
    </source>
</evidence>
<dbReference type="InterPro" id="IPR007387">
    <property type="entry name" value="TRAP_DctQ"/>
</dbReference>
<dbReference type="GO" id="GO:0005886">
    <property type="term" value="C:plasma membrane"/>
    <property type="evidence" value="ECO:0007669"/>
    <property type="project" value="UniProtKB-SubCell"/>
</dbReference>
<evidence type="ECO:0000256" key="2">
    <source>
        <dbReference type="ARBA" id="ARBA00022448"/>
    </source>
</evidence>
<keyword evidence="5 9" id="KW-0812">Transmembrane</keyword>
<dbReference type="GO" id="GO:0015740">
    <property type="term" value="P:C4-dicarboxylate transport"/>
    <property type="evidence" value="ECO:0007669"/>
    <property type="project" value="TreeGrafter"/>
</dbReference>
<dbReference type="AlphaFoldDB" id="A0A1I5JSS0"/>
<accession>A0A1I5JSS0</accession>
<keyword evidence="12" id="KW-1185">Reference proteome</keyword>